<dbReference type="EMBL" id="CACRXK020024454">
    <property type="protein sequence ID" value="CAB4038667.1"/>
    <property type="molecule type" value="Genomic_DNA"/>
</dbReference>
<evidence type="ECO:0000313" key="2">
    <source>
        <dbReference type="Proteomes" id="UP001152795"/>
    </source>
</evidence>
<dbReference type="PANTHER" id="PTHR47331:SF1">
    <property type="entry name" value="GAG-LIKE PROTEIN"/>
    <property type="match status" value="1"/>
</dbReference>
<dbReference type="PANTHER" id="PTHR47331">
    <property type="entry name" value="PHD-TYPE DOMAIN-CONTAINING PROTEIN"/>
    <property type="match status" value="1"/>
</dbReference>
<keyword evidence="2" id="KW-1185">Reference proteome</keyword>
<dbReference type="InterPro" id="IPR040676">
    <property type="entry name" value="DUF5641"/>
</dbReference>
<feature type="non-terminal residue" evidence="1">
    <location>
        <position position="1"/>
    </location>
</feature>
<sequence>IDLREYIRSLREHHRLTGNNETSHPKVGDVVIIKEDQKPRNVWKLAMVKQLITGRDSIVRAVRLKTGKGHLERAIQHLFPLELSCDVEEPSQLNPEAPEYNPRPRRQAAAIASQRIQEIVRRKRGTLTLNINV</sequence>
<evidence type="ECO:0000313" key="1">
    <source>
        <dbReference type="EMBL" id="CAB4038667.1"/>
    </source>
</evidence>
<name>A0A6S7K2T7_PARCT</name>
<reference evidence="1" key="1">
    <citation type="submission" date="2020-04" db="EMBL/GenBank/DDBJ databases">
        <authorList>
            <person name="Alioto T."/>
            <person name="Alioto T."/>
            <person name="Gomez Garrido J."/>
        </authorList>
    </citation>
    <scope>NUCLEOTIDE SEQUENCE</scope>
    <source>
        <strain evidence="1">A484AB</strain>
    </source>
</reference>
<gene>
    <name evidence="1" type="ORF">PACLA_8A071052</name>
</gene>
<dbReference type="OrthoDB" id="8052806at2759"/>
<dbReference type="Proteomes" id="UP001152795">
    <property type="component" value="Unassembled WGS sequence"/>
</dbReference>
<proteinExistence type="predicted"/>
<protein>
    <submittedName>
        <fullName evidence="1">Uncharacterized protein</fullName>
    </submittedName>
</protein>
<dbReference type="Pfam" id="PF18701">
    <property type="entry name" value="DUF5641"/>
    <property type="match status" value="1"/>
</dbReference>
<accession>A0A6S7K2T7</accession>
<organism evidence="1 2">
    <name type="scientific">Paramuricea clavata</name>
    <name type="common">Red gorgonian</name>
    <name type="synonym">Violescent sea-whip</name>
    <dbReference type="NCBI Taxonomy" id="317549"/>
    <lineage>
        <taxon>Eukaryota</taxon>
        <taxon>Metazoa</taxon>
        <taxon>Cnidaria</taxon>
        <taxon>Anthozoa</taxon>
        <taxon>Octocorallia</taxon>
        <taxon>Malacalcyonacea</taxon>
        <taxon>Plexauridae</taxon>
        <taxon>Paramuricea</taxon>
    </lineage>
</organism>
<comment type="caution">
    <text evidence="1">The sequence shown here is derived from an EMBL/GenBank/DDBJ whole genome shotgun (WGS) entry which is preliminary data.</text>
</comment>
<dbReference type="AlphaFoldDB" id="A0A6S7K2T7"/>